<evidence type="ECO:0000313" key="3">
    <source>
        <dbReference type="EMBL" id="WAL69543.1"/>
    </source>
</evidence>
<reference evidence="3" key="1">
    <citation type="submission" date="2022-11" db="EMBL/GenBank/DDBJ databases">
        <authorList>
            <person name="Mo P."/>
        </authorList>
    </citation>
    <scope>NUCLEOTIDE SEQUENCE</scope>
    <source>
        <strain evidence="3">HUAS 11-8</strain>
    </source>
</reference>
<dbReference type="Proteomes" id="UP001163203">
    <property type="component" value="Chromosome"/>
</dbReference>
<evidence type="ECO:0008006" key="5">
    <source>
        <dbReference type="Google" id="ProtNLM"/>
    </source>
</evidence>
<evidence type="ECO:0000313" key="4">
    <source>
        <dbReference type="Proteomes" id="UP001163203"/>
    </source>
</evidence>
<feature type="transmembrane region" description="Helical" evidence="2">
    <location>
        <begin position="112"/>
        <end position="132"/>
    </location>
</feature>
<organism evidence="3 4">
    <name type="scientific">Amycolatopsis cynarae</name>
    <dbReference type="NCBI Taxonomy" id="2995223"/>
    <lineage>
        <taxon>Bacteria</taxon>
        <taxon>Bacillati</taxon>
        <taxon>Actinomycetota</taxon>
        <taxon>Actinomycetes</taxon>
        <taxon>Pseudonocardiales</taxon>
        <taxon>Pseudonocardiaceae</taxon>
        <taxon>Amycolatopsis</taxon>
    </lineage>
</organism>
<keyword evidence="2" id="KW-1133">Transmembrane helix</keyword>
<feature type="transmembrane region" description="Helical" evidence="2">
    <location>
        <begin position="30"/>
        <end position="57"/>
    </location>
</feature>
<evidence type="ECO:0000256" key="1">
    <source>
        <dbReference type="SAM" id="MobiDB-lite"/>
    </source>
</evidence>
<feature type="region of interest" description="Disordered" evidence="1">
    <location>
        <begin position="1"/>
        <end position="27"/>
    </location>
</feature>
<protein>
    <recommendedName>
        <fullName evidence="5">DUF4386 family protein</fullName>
    </recommendedName>
</protein>
<gene>
    <name evidence="3" type="ORF">ORV05_17785</name>
</gene>
<keyword evidence="2" id="KW-0472">Membrane</keyword>
<feature type="transmembrane region" description="Helical" evidence="2">
    <location>
        <begin position="214"/>
        <end position="237"/>
    </location>
</feature>
<sequence length="242" mass="24421">MGRPTPDPISATSAASPEPGAPPRTSPARLAGLGAAAGILGPLLLVLYFTTPAFTAWPSAGESPDQLLGYALGHETLFYAGGWLQVTGALLSIVFFLVLLQLSGARHRLAGAAALVGCALLLAVVTIEAALLEAVPMAAHTGDRATVATAFALSNGVFARIFPLAPAPLLFAAIGLALSGSPLLRPVFGRAALVIAALFAVAGIAAVFGTAGLVFAIVMSVAQALWIATTAVALAFARRRMS</sequence>
<name>A0ABY7BD39_9PSEU</name>
<dbReference type="RefSeq" id="WP_268759628.1">
    <property type="nucleotide sequence ID" value="NZ_CP113836.1"/>
</dbReference>
<feature type="transmembrane region" description="Helical" evidence="2">
    <location>
        <begin position="187"/>
        <end position="208"/>
    </location>
</feature>
<feature type="transmembrane region" description="Helical" evidence="2">
    <location>
        <begin position="161"/>
        <end position="180"/>
    </location>
</feature>
<dbReference type="EMBL" id="CP113836">
    <property type="protein sequence ID" value="WAL69543.1"/>
    <property type="molecule type" value="Genomic_DNA"/>
</dbReference>
<evidence type="ECO:0000256" key="2">
    <source>
        <dbReference type="SAM" id="Phobius"/>
    </source>
</evidence>
<keyword evidence="4" id="KW-1185">Reference proteome</keyword>
<keyword evidence="2" id="KW-0812">Transmembrane</keyword>
<proteinExistence type="predicted"/>
<feature type="transmembrane region" description="Helical" evidence="2">
    <location>
        <begin position="77"/>
        <end position="100"/>
    </location>
</feature>
<accession>A0ABY7BD39</accession>